<comment type="caution">
    <text evidence="2">The sequence shown here is derived from an EMBL/GenBank/DDBJ whole genome shotgun (WGS) entry which is preliminary data.</text>
</comment>
<dbReference type="AlphaFoldDB" id="A0AAN9LYV8"/>
<evidence type="ECO:0000256" key="1">
    <source>
        <dbReference type="SAM" id="MobiDB-lite"/>
    </source>
</evidence>
<proteinExistence type="predicted"/>
<organism evidence="2 3">
    <name type="scientific">Canavalia gladiata</name>
    <name type="common">Sword bean</name>
    <name type="synonym">Dolichos gladiatus</name>
    <dbReference type="NCBI Taxonomy" id="3824"/>
    <lineage>
        <taxon>Eukaryota</taxon>
        <taxon>Viridiplantae</taxon>
        <taxon>Streptophyta</taxon>
        <taxon>Embryophyta</taxon>
        <taxon>Tracheophyta</taxon>
        <taxon>Spermatophyta</taxon>
        <taxon>Magnoliopsida</taxon>
        <taxon>eudicotyledons</taxon>
        <taxon>Gunneridae</taxon>
        <taxon>Pentapetalae</taxon>
        <taxon>rosids</taxon>
        <taxon>fabids</taxon>
        <taxon>Fabales</taxon>
        <taxon>Fabaceae</taxon>
        <taxon>Papilionoideae</taxon>
        <taxon>50 kb inversion clade</taxon>
        <taxon>NPAAA clade</taxon>
        <taxon>indigoferoid/millettioid clade</taxon>
        <taxon>Phaseoleae</taxon>
        <taxon>Canavalia</taxon>
    </lineage>
</organism>
<sequence length="113" mass="12643">MRRVKEENDCHRKPGFACSRPALLTEAKAEPWPFIAPWESRARCSEMQPPPASVCICPGFGRIHRCLSLAGEAGEEGQEGTDHQEESCRRTRWRKSVPDLAGCQGGRTPFGKY</sequence>
<feature type="compositionally biased region" description="Basic and acidic residues" evidence="1">
    <location>
        <begin position="80"/>
        <end position="89"/>
    </location>
</feature>
<gene>
    <name evidence="2" type="ORF">VNO77_14463</name>
</gene>
<dbReference type="Proteomes" id="UP001367508">
    <property type="component" value="Unassembled WGS sequence"/>
</dbReference>
<evidence type="ECO:0000313" key="2">
    <source>
        <dbReference type="EMBL" id="KAK7344624.1"/>
    </source>
</evidence>
<keyword evidence="3" id="KW-1185">Reference proteome</keyword>
<dbReference type="EMBL" id="JAYMYQ010000003">
    <property type="protein sequence ID" value="KAK7344624.1"/>
    <property type="molecule type" value="Genomic_DNA"/>
</dbReference>
<name>A0AAN9LYV8_CANGL</name>
<feature type="region of interest" description="Disordered" evidence="1">
    <location>
        <begin position="72"/>
        <end position="91"/>
    </location>
</feature>
<accession>A0AAN9LYV8</accession>
<evidence type="ECO:0000313" key="3">
    <source>
        <dbReference type="Proteomes" id="UP001367508"/>
    </source>
</evidence>
<reference evidence="2 3" key="1">
    <citation type="submission" date="2024-01" db="EMBL/GenBank/DDBJ databases">
        <title>The genomes of 5 underutilized Papilionoideae crops provide insights into root nodulation and disease resistanc.</title>
        <authorList>
            <person name="Jiang F."/>
        </authorList>
    </citation>
    <scope>NUCLEOTIDE SEQUENCE [LARGE SCALE GENOMIC DNA]</scope>
    <source>
        <strain evidence="2">LVBAO_FW01</strain>
        <tissue evidence="2">Leaves</tissue>
    </source>
</reference>
<protein>
    <submittedName>
        <fullName evidence="2">Uncharacterized protein</fullName>
    </submittedName>
</protein>